<dbReference type="Proteomes" id="UP001176517">
    <property type="component" value="Unassembled WGS sequence"/>
</dbReference>
<sequence>MAWMMKEMEGLQSQISAGCDSQPTSSRSGPSALDDALRASGVTLPEGDAAPCSISSRWRAGLDDASDFELVGSRTRTPQSYAGSSSTLAASHRHESQTSDSTMRDAFSHAQSFIYPAAKATTRGGRPSVGAKEKPLAIRVPIYLVPGNAFALRDEEGPVKLRMERSKDKDSLATFFHDQGCIMETKLCGWTTATSASEIQKKIHEHFEAKGFPITKYSWEFGRILEGDPHHELIRAPFQKAQADGKLLKDMYGGASGRCYIVMMSPGWPKQFQDYFGFREKFPEKPSALKEVDPLQECDWCLCTLPESLLKKHVVVCDRKLKGFDPIPRLIGLHLGGHRTAINGDPVDWKEIRATMKDISGVFWPETDPCLFGTDSKDLSGYVPVEHGTDGWCICRGVGQRLTNQELIECHNKNKCPVRWYHNVCLNATGSEDHDESGWICFMCKVIASHPLRPRTTQGRIHGPNIITEQGSSLARSTCAFRYGKPPAKKRKPDEDSEADSVDASEDETNLT</sequence>
<dbReference type="AlphaFoldDB" id="A0AAN6GJ00"/>
<feature type="compositionally biased region" description="Basic and acidic residues" evidence="1">
    <location>
        <begin position="92"/>
        <end position="101"/>
    </location>
</feature>
<feature type="region of interest" description="Disordered" evidence="1">
    <location>
        <begin position="73"/>
        <end position="101"/>
    </location>
</feature>
<keyword evidence="3" id="KW-1185">Reference proteome</keyword>
<evidence type="ECO:0000313" key="2">
    <source>
        <dbReference type="EMBL" id="KAK0542463.1"/>
    </source>
</evidence>
<dbReference type="Gene3D" id="3.30.40.10">
    <property type="entry name" value="Zinc/RING finger domain, C3HC4 (zinc finger)"/>
    <property type="match status" value="1"/>
</dbReference>
<evidence type="ECO:0000256" key="1">
    <source>
        <dbReference type="SAM" id="MobiDB-lite"/>
    </source>
</evidence>
<protein>
    <submittedName>
        <fullName evidence="2">Uncharacterized protein</fullName>
    </submittedName>
</protein>
<feature type="region of interest" description="Disordered" evidence="1">
    <location>
        <begin position="484"/>
        <end position="512"/>
    </location>
</feature>
<dbReference type="SUPFAM" id="SSF57903">
    <property type="entry name" value="FYVE/PHD zinc finger"/>
    <property type="match status" value="1"/>
</dbReference>
<comment type="caution">
    <text evidence="2">The sequence shown here is derived from an EMBL/GenBank/DDBJ whole genome shotgun (WGS) entry which is preliminary data.</text>
</comment>
<feature type="compositionally biased region" description="Acidic residues" evidence="1">
    <location>
        <begin position="495"/>
        <end position="512"/>
    </location>
</feature>
<reference evidence="2" key="1">
    <citation type="journal article" date="2023" name="PhytoFront">
        <title>Draft Genome Resources of Seven Strains of Tilletia horrida, Causal Agent of Kernel Smut of Rice.</title>
        <authorList>
            <person name="Khanal S."/>
            <person name="Antony Babu S."/>
            <person name="Zhou X.G."/>
        </authorList>
    </citation>
    <scope>NUCLEOTIDE SEQUENCE</scope>
    <source>
        <strain evidence="2">TX6</strain>
    </source>
</reference>
<name>A0AAN6GJ00_9BASI</name>
<accession>A0AAN6GJ00</accession>
<gene>
    <name evidence="2" type="ORF">OC846_006729</name>
</gene>
<dbReference type="InterPro" id="IPR013083">
    <property type="entry name" value="Znf_RING/FYVE/PHD"/>
</dbReference>
<dbReference type="CDD" id="cd15489">
    <property type="entry name" value="PHD_SF"/>
    <property type="match status" value="1"/>
</dbReference>
<feature type="compositionally biased region" description="Polar residues" evidence="1">
    <location>
        <begin position="74"/>
        <end position="89"/>
    </location>
</feature>
<feature type="region of interest" description="Disordered" evidence="1">
    <location>
        <begin position="1"/>
        <end position="34"/>
    </location>
</feature>
<dbReference type="InterPro" id="IPR011011">
    <property type="entry name" value="Znf_FYVE_PHD"/>
</dbReference>
<feature type="compositionally biased region" description="Polar residues" evidence="1">
    <location>
        <begin position="11"/>
        <end position="29"/>
    </location>
</feature>
<organism evidence="2 3">
    <name type="scientific">Tilletia horrida</name>
    <dbReference type="NCBI Taxonomy" id="155126"/>
    <lineage>
        <taxon>Eukaryota</taxon>
        <taxon>Fungi</taxon>
        <taxon>Dikarya</taxon>
        <taxon>Basidiomycota</taxon>
        <taxon>Ustilaginomycotina</taxon>
        <taxon>Exobasidiomycetes</taxon>
        <taxon>Tilletiales</taxon>
        <taxon>Tilletiaceae</taxon>
        <taxon>Tilletia</taxon>
    </lineage>
</organism>
<dbReference type="EMBL" id="JAPDMZ010000520">
    <property type="protein sequence ID" value="KAK0542463.1"/>
    <property type="molecule type" value="Genomic_DNA"/>
</dbReference>
<evidence type="ECO:0000313" key="3">
    <source>
        <dbReference type="Proteomes" id="UP001176517"/>
    </source>
</evidence>
<proteinExistence type="predicted"/>